<keyword evidence="4" id="KW-1185">Reference proteome</keyword>
<dbReference type="Pfam" id="PF00646">
    <property type="entry name" value="F-box"/>
    <property type="match status" value="1"/>
</dbReference>
<dbReference type="SUPFAM" id="SSF81383">
    <property type="entry name" value="F-box domain"/>
    <property type="match status" value="1"/>
</dbReference>
<evidence type="ECO:0000313" key="3">
    <source>
        <dbReference type="EMBL" id="GMN50909.1"/>
    </source>
</evidence>
<dbReference type="InterPro" id="IPR036047">
    <property type="entry name" value="F-box-like_dom_sf"/>
</dbReference>
<dbReference type="PANTHER" id="PTHR34145">
    <property type="entry name" value="OS02G0105600 PROTEIN"/>
    <property type="match status" value="1"/>
</dbReference>
<dbReference type="Pfam" id="PF23622">
    <property type="entry name" value="LRR_At1g61320_AtMIF1"/>
    <property type="match status" value="1"/>
</dbReference>
<dbReference type="AlphaFoldDB" id="A0AA88A7V1"/>
<accession>A0AA88A7V1</accession>
<evidence type="ECO:0000313" key="4">
    <source>
        <dbReference type="Proteomes" id="UP001187192"/>
    </source>
</evidence>
<protein>
    <recommendedName>
        <fullName evidence="2">F-box domain-containing protein</fullName>
    </recommendedName>
</protein>
<dbReference type="EMBL" id="BTGU01000035">
    <property type="protein sequence ID" value="GMN50909.1"/>
    <property type="molecule type" value="Genomic_DNA"/>
</dbReference>
<dbReference type="InterPro" id="IPR053772">
    <property type="entry name" value="At1g61320/At1g61330-like"/>
</dbReference>
<sequence>MPQSKLLQRQHQDNDNNNRRDTKRPRRENNGGNAAAADEDDSTPKTGREYQLLPDDVLEKIFSFLPIKQAARNAVVSKSLAKAWVLSRDFTFDREVARRIRTRSELVNTVNGVFEAHKGPEIKTFRLYFNHPHVDHQVQRWLETVIAKGVEALDLDFDLAVGQFDYPLEFLGVQTLRTLRLINCHIDNPPRGCKTPMYLKTVVLKKVSMSQWVVSTLIRQCPGLESLSVTQCHVFGIRIYASELKNFRELRIGGCPGLSLVHVDAPSLVSFHYQGQCRTLSLDQSVSKLDDVILNFTPSKTFKQCYTDIERIANHHLRNVTVLSTTSTLLEGLPGYEVGIARRFLRNPWTELKELQLSMETNTFCNLADVASFLASCTNLEKLFIDLNNYNFESGMYWELHQKQNFDIFETIFFRLKFVKISGYRFLKHEVELARFLLQRSLKLEELVLLFPKGTGNAEVSLEHAYMCCCHFLACRLSRNATITVLDHYHDESCEPKHSKINWYK</sequence>
<feature type="compositionally biased region" description="Basic and acidic residues" evidence="1">
    <location>
        <begin position="10"/>
        <end position="20"/>
    </location>
</feature>
<dbReference type="SUPFAM" id="SSF52058">
    <property type="entry name" value="L domain-like"/>
    <property type="match status" value="1"/>
</dbReference>
<reference evidence="3" key="1">
    <citation type="submission" date="2023-07" db="EMBL/GenBank/DDBJ databases">
        <title>draft genome sequence of fig (Ficus carica).</title>
        <authorList>
            <person name="Takahashi T."/>
            <person name="Nishimura K."/>
        </authorList>
    </citation>
    <scope>NUCLEOTIDE SEQUENCE</scope>
</reference>
<dbReference type="InterPro" id="IPR001810">
    <property type="entry name" value="F-box_dom"/>
</dbReference>
<dbReference type="PROSITE" id="PS50181">
    <property type="entry name" value="FBOX"/>
    <property type="match status" value="1"/>
</dbReference>
<gene>
    <name evidence="3" type="ORF">TIFTF001_020056</name>
</gene>
<dbReference type="InterPro" id="IPR032675">
    <property type="entry name" value="LRR_dom_sf"/>
</dbReference>
<dbReference type="PANTHER" id="PTHR34145:SF77">
    <property type="match status" value="1"/>
</dbReference>
<dbReference type="InterPro" id="IPR055357">
    <property type="entry name" value="LRR_At1g61320_AtMIF1"/>
</dbReference>
<dbReference type="Proteomes" id="UP001187192">
    <property type="component" value="Unassembled WGS sequence"/>
</dbReference>
<evidence type="ECO:0000256" key="1">
    <source>
        <dbReference type="SAM" id="MobiDB-lite"/>
    </source>
</evidence>
<proteinExistence type="predicted"/>
<feature type="domain" description="F-box" evidence="2">
    <location>
        <begin position="47"/>
        <end position="95"/>
    </location>
</feature>
<evidence type="ECO:0000259" key="2">
    <source>
        <dbReference type="PROSITE" id="PS50181"/>
    </source>
</evidence>
<dbReference type="Gene3D" id="3.80.10.10">
    <property type="entry name" value="Ribonuclease Inhibitor"/>
    <property type="match status" value="1"/>
</dbReference>
<comment type="caution">
    <text evidence="3">The sequence shown here is derived from an EMBL/GenBank/DDBJ whole genome shotgun (WGS) entry which is preliminary data.</text>
</comment>
<organism evidence="3 4">
    <name type="scientific">Ficus carica</name>
    <name type="common">Common fig</name>
    <dbReference type="NCBI Taxonomy" id="3494"/>
    <lineage>
        <taxon>Eukaryota</taxon>
        <taxon>Viridiplantae</taxon>
        <taxon>Streptophyta</taxon>
        <taxon>Embryophyta</taxon>
        <taxon>Tracheophyta</taxon>
        <taxon>Spermatophyta</taxon>
        <taxon>Magnoliopsida</taxon>
        <taxon>eudicotyledons</taxon>
        <taxon>Gunneridae</taxon>
        <taxon>Pentapetalae</taxon>
        <taxon>rosids</taxon>
        <taxon>fabids</taxon>
        <taxon>Rosales</taxon>
        <taxon>Moraceae</taxon>
        <taxon>Ficeae</taxon>
        <taxon>Ficus</taxon>
    </lineage>
</organism>
<feature type="region of interest" description="Disordered" evidence="1">
    <location>
        <begin position="1"/>
        <end position="47"/>
    </location>
</feature>
<dbReference type="Gramene" id="FCD_00036179-RA">
    <property type="protein sequence ID" value="FCD_00036179-RA:cds"/>
    <property type="gene ID" value="FCD_00036179"/>
</dbReference>
<name>A0AA88A7V1_FICCA</name>